<comment type="caution">
    <text evidence="1">The sequence shown here is derived from an EMBL/GenBank/DDBJ whole genome shotgun (WGS) entry which is preliminary data.</text>
</comment>
<dbReference type="AlphaFoldDB" id="A0A4C1VQW8"/>
<dbReference type="Proteomes" id="UP000299102">
    <property type="component" value="Unassembled WGS sequence"/>
</dbReference>
<protein>
    <submittedName>
        <fullName evidence="1">Uncharacterized protein</fullName>
    </submittedName>
</protein>
<sequence length="93" mass="10269">MIAHKLPFRLSHVPFATSARRVRGQPAARVSQWPVDATLGARGDLPLFMERVAPPRPSARKLETTVPLEQMTRRHCQVGVSLSGGPIFSRTGR</sequence>
<keyword evidence="2" id="KW-1185">Reference proteome</keyword>
<proteinExistence type="predicted"/>
<name>A0A4C1VQW8_EUMVA</name>
<organism evidence="1 2">
    <name type="scientific">Eumeta variegata</name>
    <name type="common">Bagworm moth</name>
    <name type="synonym">Eumeta japonica</name>
    <dbReference type="NCBI Taxonomy" id="151549"/>
    <lineage>
        <taxon>Eukaryota</taxon>
        <taxon>Metazoa</taxon>
        <taxon>Ecdysozoa</taxon>
        <taxon>Arthropoda</taxon>
        <taxon>Hexapoda</taxon>
        <taxon>Insecta</taxon>
        <taxon>Pterygota</taxon>
        <taxon>Neoptera</taxon>
        <taxon>Endopterygota</taxon>
        <taxon>Lepidoptera</taxon>
        <taxon>Glossata</taxon>
        <taxon>Ditrysia</taxon>
        <taxon>Tineoidea</taxon>
        <taxon>Psychidae</taxon>
        <taxon>Oiketicinae</taxon>
        <taxon>Eumeta</taxon>
    </lineage>
</organism>
<dbReference type="EMBL" id="BGZK01000400">
    <property type="protein sequence ID" value="GBP41498.1"/>
    <property type="molecule type" value="Genomic_DNA"/>
</dbReference>
<accession>A0A4C1VQW8</accession>
<gene>
    <name evidence="1" type="ORF">EVAR_24417_1</name>
</gene>
<reference evidence="1 2" key="1">
    <citation type="journal article" date="2019" name="Commun. Biol.">
        <title>The bagworm genome reveals a unique fibroin gene that provides high tensile strength.</title>
        <authorList>
            <person name="Kono N."/>
            <person name="Nakamura H."/>
            <person name="Ohtoshi R."/>
            <person name="Tomita M."/>
            <person name="Numata K."/>
            <person name="Arakawa K."/>
        </authorList>
    </citation>
    <scope>NUCLEOTIDE SEQUENCE [LARGE SCALE GENOMIC DNA]</scope>
</reference>
<evidence type="ECO:0000313" key="1">
    <source>
        <dbReference type="EMBL" id="GBP41498.1"/>
    </source>
</evidence>
<evidence type="ECO:0000313" key="2">
    <source>
        <dbReference type="Proteomes" id="UP000299102"/>
    </source>
</evidence>